<dbReference type="InterPro" id="IPR002676">
    <property type="entry name" value="RimM_N"/>
</dbReference>
<name>A0ABZ2PXR7_9BURK</name>
<dbReference type="SUPFAM" id="SSF50447">
    <property type="entry name" value="Translation proteins"/>
    <property type="match status" value="1"/>
</dbReference>
<dbReference type="SUPFAM" id="SSF50346">
    <property type="entry name" value="PRC-barrel domain"/>
    <property type="match status" value="1"/>
</dbReference>
<dbReference type="HAMAP" id="MF_00014">
    <property type="entry name" value="Ribosome_mat_RimM"/>
    <property type="match status" value="1"/>
</dbReference>
<evidence type="ECO:0000256" key="2">
    <source>
        <dbReference type="ARBA" id="ARBA00022517"/>
    </source>
</evidence>
<dbReference type="Proteomes" id="UP001493153">
    <property type="component" value="Chromosome"/>
</dbReference>
<evidence type="ECO:0000256" key="5">
    <source>
        <dbReference type="HAMAP-Rule" id="MF_00014"/>
    </source>
</evidence>
<dbReference type="Gene3D" id="2.30.30.240">
    <property type="entry name" value="PRC-barrel domain"/>
    <property type="match status" value="1"/>
</dbReference>
<dbReference type="Pfam" id="PF24986">
    <property type="entry name" value="PRC_RimM"/>
    <property type="match status" value="1"/>
</dbReference>
<keyword evidence="1 5" id="KW-0963">Cytoplasm</keyword>
<dbReference type="NCBIfam" id="TIGR02273">
    <property type="entry name" value="16S_RimM"/>
    <property type="match status" value="1"/>
</dbReference>
<dbReference type="PANTHER" id="PTHR33692:SF1">
    <property type="entry name" value="RIBOSOME MATURATION FACTOR RIMM"/>
    <property type="match status" value="1"/>
</dbReference>
<dbReference type="InterPro" id="IPR009000">
    <property type="entry name" value="Transl_B-barrel_sf"/>
</dbReference>
<dbReference type="Gene3D" id="2.40.30.60">
    <property type="entry name" value="RimM"/>
    <property type="match status" value="1"/>
</dbReference>
<sequence length="219" mass="23403">MATRVSSPPRPVSFGHFVRRPVKAGGRAGSPESGVESVASLPDDAIEVGAVVDAYGVKGWLKITPHAGVGSSGGALLRARSWWLVKGGVCRAAQVVSSKAHSATVVAQLAGCADRDQALALRGATVHVRRADFPALERDEYYWVDLIGLAVVNESGDALGQVVALMDNGAHSILRVEYDEVGRDGRIKKAQRLIPFVDAYVKTVEPSDRRIVVDWGMDY</sequence>
<gene>
    <name evidence="5 8" type="primary">rimM</name>
    <name evidence="8" type="ORF">IHE29_11815</name>
</gene>
<dbReference type="EMBL" id="CP062176">
    <property type="protein sequence ID" value="WXK39910.1"/>
    <property type="molecule type" value="Genomic_DNA"/>
</dbReference>
<dbReference type="RefSeq" id="WP_237069968.1">
    <property type="nucleotide sequence ID" value="NZ_CP062171.1"/>
</dbReference>
<evidence type="ECO:0000313" key="8">
    <source>
        <dbReference type="EMBL" id="WXK39910.1"/>
    </source>
</evidence>
<organism evidence="8 9">
    <name type="scientific">Mycetohabitans rhizoxinica</name>
    <dbReference type="NCBI Taxonomy" id="412963"/>
    <lineage>
        <taxon>Bacteria</taxon>
        <taxon>Pseudomonadati</taxon>
        <taxon>Pseudomonadota</taxon>
        <taxon>Betaproteobacteria</taxon>
        <taxon>Burkholderiales</taxon>
        <taxon>Burkholderiaceae</taxon>
        <taxon>Mycetohabitans</taxon>
    </lineage>
</organism>
<comment type="domain">
    <text evidence="5">The PRC barrel domain binds ribosomal protein uS19.</text>
</comment>
<comment type="function">
    <text evidence="5">An accessory protein needed during the final step in the assembly of 30S ribosomal subunit, possibly for assembly of the head region. Essential for efficient processing of 16S rRNA. May be needed both before and after RbfA during the maturation of 16S rRNA. It has affinity for free ribosomal 30S subunits but not for 70S ribosomes.</text>
</comment>
<comment type="similarity">
    <text evidence="5">Belongs to the RimM family.</text>
</comment>
<comment type="subcellular location">
    <subcellularLocation>
        <location evidence="5">Cytoplasm</location>
    </subcellularLocation>
</comment>
<dbReference type="InterPro" id="IPR011033">
    <property type="entry name" value="PRC_barrel-like_sf"/>
</dbReference>
<protein>
    <recommendedName>
        <fullName evidence="5">Ribosome maturation factor RimM</fullName>
    </recommendedName>
</protein>
<evidence type="ECO:0000313" key="9">
    <source>
        <dbReference type="Proteomes" id="UP001493153"/>
    </source>
</evidence>
<keyword evidence="3 5" id="KW-0698">rRNA processing</keyword>
<dbReference type="InterPro" id="IPR036976">
    <property type="entry name" value="RimM_N_sf"/>
</dbReference>
<dbReference type="InterPro" id="IPR011961">
    <property type="entry name" value="RimM"/>
</dbReference>
<proteinExistence type="inferred from homology"/>
<dbReference type="Pfam" id="PF01782">
    <property type="entry name" value="RimM"/>
    <property type="match status" value="1"/>
</dbReference>
<evidence type="ECO:0000259" key="7">
    <source>
        <dbReference type="Pfam" id="PF24986"/>
    </source>
</evidence>
<keyword evidence="2 5" id="KW-0690">Ribosome biogenesis</keyword>
<comment type="subunit">
    <text evidence="5">Binds ribosomal protein uS19.</text>
</comment>
<reference evidence="8 9" key="1">
    <citation type="submission" date="2020-09" db="EMBL/GenBank/DDBJ databases">
        <title>Genome sequences of Mycetohabitans spp.</title>
        <authorList>
            <person name="Carter M.E."/>
            <person name="Carpenter S.C.D."/>
            <person name="Bogdanove A.J."/>
        </authorList>
    </citation>
    <scope>NUCLEOTIDE SEQUENCE [LARGE SCALE GENOMIC DNA]</scope>
    <source>
        <strain evidence="8 9">B12</strain>
    </source>
</reference>
<feature type="domain" description="Ribosome maturation factor RimM PRC barrel" evidence="7">
    <location>
        <begin position="143"/>
        <end position="218"/>
    </location>
</feature>
<evidence type="ECO:0000259" key="6">
    <source>
        <dbReference type="Pfam" id="PF01782"/>
    </source>
</evidence>
<keyword evidence="4 5" id="KW-0143">Chaperone</keyword>
<accession>A0ABZ2PXR7</accession>
<dbReference type="PANTHER" id="PTHR33692">
    <property type="entry name" value="RIBOSOME MATURATION FACTOR RIMM"/>
    <property type="match status" value="1"/>
</dbReference>
<keyword evidence="9" id="KW-1185">Reference proteome</keyword>
<evidence type="ECO:0000256" key="1">
    <source>
        <dbReference type="ARBA" id="ARBA00022490"/>
    </source>
</evidence>
<feature type="domain" description="RimM N-terminal" evidence="6">
    <location>
        <begin position="48"/>
        <end position="131"/>
    </location>
</feature>
<evidence type="ECO:0000256" key="3">
    <source>
        <dbReference type="ARBA" id="ARBA00022552"/>
    </source>
</evidence>
<evidence type="ECO:0000256" key="4">
    <source>
        <dbReference type="ARBA" id="ARBA00023186"/>
    </source>
</evidence>
<dbReference type="InterPro" id="IPR056792">
    <property type="entry name" value="PRC_RimM"/>
</dbReference>